<dbReference type="EMBL" id="JABVXQ010000012">
    <property type="protein sequence ID" value="KAF6084311.1"/>
    <property type="molecule type" value="Genomic_DNA"/>
</dbReference>
<gene>
    <name evidence="2" type="ORF">HJG60_008587</name>
</gene>
<reference evidence="2 3" key="1">
    <citation type="journal article" date="2020" name="Nature">
        <title>Six reference-quality genomes reveal evolution of bat adaptations.</title>
        <authorList>
            <person name="Jebb D."/>
            <person name="Huang Z."/>
            <person name="Pippel M."/>
            <person name="Hughes G.M."/>
            <person name="Lavrichenko K."/>
            <person name="Devanna P."/>
            <person name="Winkler S."/>
            <person name="Jermiin L.S."/>
            <person name="Skirmuntt E.C."/>
            <person name="Katzourakis A."/>
            <person name="Burkitt-Gray L."/>
            <person name="Ray D.A."/>
            <person name="Sullivan K.A.M."/>
            <person name="Roscito J.G."/>
            <person name="Kirilenko B.M."/>
            <person name="Davalos L.M."/>
            <person name="Corthals A.P."/>
            <person name="Power M.L."/>
            <person name="Jones G."/>
            <person name="Ransome R.D."/>
            <person name="Dechmann D.K.N."/>
            <person name="Locatelli A.G."/>
            <person name="Puechmaille S.J."/>
            <person name="Fedrigo O."/>
            <person name="Jarvis E.D."/>
            <person name="Hiller M."/>
            <person name="Vernes S.C."/>
            <person name="Myers E.W."/>
            <person name="Teeling E.C."/>
        </authorList>
    </citation>
    <scope>NUCLEOTIDE SEQUENCE [LARGE SCALE GENOMIC DNA]</scope>
    <source>
        <strain evidence="2">Bat1K_MPI-CBG_1</strain>
    </source>
</reference>
<feature type="transmembrane region" description="Helical" evidence="1">
    <location>
        <begin position="21"/>
        <end position="47"/>
    </location>
</feature>
<name>A0A834DL86_9CHIR</name>
<sequence length="177" mass="19966">MYHSFLIHSFTDGHLGCFQHLAIVNCAAMIIGVHRFFGIGVSGFLGYNPSSGIVSSKGSSIFSFLRKFHTVFHSGCPSLHSHQQCTRVPFSPQPHQHLLFVALFMMAILTSVKWYLIVVFICIPLMTSDAEHPFICLWALCMSSLEKCLSRSFAHFFFLVVVQVQFSALYPHPSLFF</sequence>
<keyword evidence="1" id="KW-0472">Membrane</keyword>
<comment type="caution">
    <text evidence="2">The sequence shown here is derived from an EMBL/GenBank/DDBJ whole genome shotgun (WGS) entry which is preliminary data.</text>
</comment>
<feature type="transmembrane region" description="Helical" evidence="1">
    <location>
        <begin position="152"/>
        <end position="170"/>
    </location>
</feature>
<evidence type="ECO:0000313" key="2">
    <source>
        <dbReference type="EMBL" id="KAF6084311.1"/>
    </source>
</evidence>
<proteinExistence type="predicted"/>
<evidence type="ECO:0000256" key="1">
    <source>
        <dbReference type="SAM" id="Phobius"/>
    </source>
</evidence>
<dbReference type="Proteomes" id="UP000664940">
    <property type="component" value="Unassembled WGS sequence"/>
</dbReference>
<accession>A0A834DL86</accession>
<protein>
    <submittedName>
        <fullName evidence="2">Uncharacterized protein</fullName>
    </submittedName>
</protein>
<feature type="transmembrane region" description="Helical" evidence="1">
    <location>
        <begin position="98"/>
        <end position="123"/>
    </location>
</feature>
<keyword evidence="1" id="KW-1133">Transmembrane helix</keyword>
<evidence type="ECO:0000313" key="3">
    <source>
        <dbReference type="Proteomes" id="UP000664940"/>
    </source>
</evidence>
<dbReference type="AlphaFoldDB" id="A0A834DL86"/>
<organism evidence="2 3">
    <name type="scientific">Phyllostomus discolor</name>
    <name type="common">pale spear-nosed bat</name>
    <dbReference type="NCBI Taxonomy" id="89673"/>
    <lineage>
        <taxon>Eukaryota</taxon>
        <taxon>Metazoa</taxon>
        <taxon>Chordata</taxon>
        <taxon>Craniata</taxon>
        <taxon>Vertebrata</taxon>
        <taxon>Euteleostomi</taxon>
        <taxon>Mammalia</taxon>
        <taxon>Eutheria</taxon>
        <taxon>Laurasiatheria</taxon>
        <taxon>Chiroptera</taxon>
        <taxon>Yangochiroptera</taxon>
        <taxon>Phyllostomidae</taxon>
        <taxon>Phyllostominae</taxon>
        <taxon>Phyllostomus</taxon>
    </lineage>
</organism>
<keyword evidence="1" id="KW-0812">Transmembrane</keyword>